<reference evidence="3" key="1">
    <citation type="submission" date="2021-01" db="EMBL/GenBank/DDBJ databases">
        <authorList>
            <person name="Corre E."/>
            <person name="Pelletier E."/>
            <person name="Niang G."/>
            <person name="Scheremetjew M."/>
            <person name="Finn R."/>
            <person name="Kale V."/>
            <person name="Holt S."/>
            <person name="Cochrane G."/>
            <person name="Meng A."/>
            <person name="Brown T."/>
            <person name="Cohen L."/>
        </authorList>
    </citation>
    <scope>NUCLEOTIDE SEQUENCE</scope>
    <source>
        <strain evidence="3">CCMP3105</strain>
    </source>
</reference>
<sequence>MLGGCSSSWAVRVEADEVEQRITSLKTSVADLYEDARCDRLSINALGARLAAVEKFLVLQEAQAEREAAELQAEREAAAVQQAQKKQKKKTPLKVRFNPQVQTDDAGLPDDEVEYNLGRTLWDAAAILGLPELGLGTSAVLVVSMLTSIAAQAYICWVLASGTSFIKPDLFKAVLQAAERWRHNEAHESGAVDASGVSLASRVCAQDRALSVASTQVTTLSEIDAYLGLDPRQLKTDGWGHGPMLCAVCVFLFAVLVLRELRSLLEFLRAMGALPRGRTRLERGRLVAMSWSRFAGMLSLGFLRAIVALALLCAGVLWLSSTSSLTDLIMSAAALGFVLDLDGHLLETTVPAAVQKVLGGLQPLRYRRLPCCMEAVAPLLCLAGTVTACLMVIVLPLADNMLLAKAMFCDGSLDFAVAQNPAGAPISRATAVFEQAYVVPGMKARAVTELIHHTPGAVLQFSSFAASRQAFAADSEMTILELSRSMPCADVDRSPHAVMLTEAPYWLMAVREETGLHRGLPTTQKAFACRDYAGHCDASAILRAVCPVTCGCADARSGLALSQPQRGCPETCSRAAWQALVNESCSDLDVGGTASWTRYWRSYQQTMSAQLPQRGELFERFADDRIAGGCAGMLPDPLWRNDFCNEDAPPLVKSGLGAIRGFCPGYCCSGTTCSHKCPKACRE</sequence>
<dbReference type="EMBL" id="HBNR01072599">
    <property type="protein sequence ID" value="CAE4648296.1"/>
    <property type="molecule type" value="Transcribed_RNA"/>
</dbReference>
<accession>A0A7S4W301</accession>
<keyword evidence="1" id="KW-0175">Coiled coil</keyword>
<organism evidence="3">
    <name type="scientific">Alexandrium monilatum</name>
    <dbReference type="NCBI Taxonomy" id="311494"/>
    <lineage>
        <taxon>Eukaryota</taxon>
        <taxon>Sar</taxon>
        <taxon>Alveolata</taxon>
        <taxon>Dinophyceae</taxon>
        <taxon>Gonyaulacales</taxon>
        <taxon>Pyrocystaceae</taxon>
        <taxon>Alexandrium</taxon>
    </lineage>
</organism>
<proteinExistence type="predicted"/>
<evidence type="ECO:0000256" key="1">
    <source>
        <dbReference type="SAM" id="Coils"/>
    </source>
</evidence>
<feature type="coiled-coil region" evidence="1">
    <location>
        <begin position="15"/>
        <end position="88"/>
    </location>
</feature>
<feature type="transmembrane region" description="Helical" evidence="2">
    <location>
        <begin position="375"/>
        <end position="398"/>
    </location>
</feature>
<name>A0A7S4W301_9DINO</name>
<keyword evidence="2" id="KW-0812">Transmembrane</keyword>
<keyword evidence="2" id="KW-1133">Transmembrane helix</keyword>
<feature type="transmembrane region" description="Helical" evidence="2">
    <location>
        <begin position="139"/>
        <end position="160"/>
    </location>
</feature>
<gene>
    <name evidence="3" type="ORF">AMON00008_LOCUS51480</name>
</gene>
<protein>
    <submittedName>
        <fullName evidence="3">Uncharacterized protein</fullName>
    </submittedName>
</protein>
<evidence type="ECO:0000256" key="2">
    <source>
        <dbReference type="SAM" id="Phobius"/>
    </source>
</evidence>
<feature type="transmembrane region" description="Helical" evidence="2">
    <location>
        <begin position="294"/>
        <end position="319"/>
    </location>
</feature>
<dbReference type="AlphaFoldDB" id="A0A7S4W301"/>
<keyword evidence="2" id="KW-0472">Membrane</keyword>
<evidence type="ECO:0000313" key="3">
    <source>
        <dbReference type="EMBL" id="CAE4648296.1"/>
    </source>
</evidence>
<feature type="transmembrane region" description="Helical" evidence="2">
    <location>
        <begin position="239"/>
        <end position="258"/>
    </location>
</feature>